<evidence type="ECO:0000313" key="2">
    <source>
        <dbReference type="Proteomes" id="UP000016932"/>
    </source>
</evidence>
<dbReference type="VEuPathDB" id="FungiDB:MYCFIDRAFT_176732"/>
<accession>M3AA00</accession>
<dbReference type="KEGG" id="pfj:MYCFIDRAFT_176732"/>
<dbReference type="AlphaFoldDB" id="M3AA00"/>
<name>M3AA00_PSEFD</name>
<gene>
    <name evidence="1" type="ORF">MYCFIDRAFT_176732</name>
</gene>
<sequence>MCDCRSAELLVRRRGLRFPHADVTISHAFHVRLRFPLGTLNCSNLLRAIATCDDCWATAVADELRKLHQVSLQLSGEAGNGNGQLDGSNSRAAFGILLDHSNYPDKLEFHYEGLK</sequence>
<dbReference type="GeneID" id="19333621"/>
<dbReference type="EMBL" id="KB446560">
    <property type="protein sequence ID" value="EME81456.1"/>
    <property type="molecule type" value="Genomic_DNA"/>
</dbReference>
<organism evidence="1 2">
    <name type="scientific">Pseudocercospora fijiensis (strain CIRAD86)</name>
    <name type="common">Black leaf streak disease fungus</name>
    <name type="synonym">Mycosphaerella fijiensis</name>
    <dbReference type="NCBI Taxonomy" id="383855"/>
    <lineage>
        <taxon>Eukaryota</taxon>
        <taxon>Fungi</taxon>
        <taxon>Dikarya</taxon>
        <taxon>Ascomycota</taxon>
        <taxon>Pezizomycotina</taxon>
        <taxon>Dothideomycetes</taxon>
        <taxon>Dothideomycetidae</taxon>
        <taxon>Mycosphaerellales</taxon>
        <taxon>Mycosphaerellaceae</taxon>
        <taxon>Pseudocercospora</taxon>
    </lineage>
</organism>
<keyword evidence="2" id="KW-1185">Reference proteome</keyword>
<dbReference type="RefSeq" id="XP_007928637.1">
    <property type="nucleotide sequence ID" value="XM_007930446.1"/>
</dbReference>
<dbReference type="HOGENOM" id="CLU_2110048_0_0_1"/>
<protein>
    <submittedName>
        <fullName evidence="1">Uncharacterized protein</fullName>
    </submittedName>
</protein>
<evidence type="ECO:0000313" key="1">
    <source>
        <dbReference type="EMBL" id="EME81456.1"/>
    </source>
</evidence>
<proteinExistence type="predicted"/>
<reference evidence="1 2" key="1">
    <citation type="journal article" date="2012" name="PLoS Pathog.">
        <title>Diverse lifestyles and strategies of plant pathogenesis encoded in the genomes of eighteen Dothideomycetes fungi.</title>
        <authorList>
            <person name="Ohm R.A."/>
            <person name="Feau N."/>
            <person name="Henrissat B."/>
            <person name="Schoch C.L."/>
            <person name="Horwitz B.A."/>
            <person name="Barry K.W."/>
            <person name="Condon B.J."/>
            <person name="Copeland A.C."/>
            <person name="Dhillon B."/>
            <person name="Glaser F."/>
            <person name="Hesse C.N."/>
            <person name="Kosti I."/>
            <person name="LaButti K."/>
            <person name="Lindquist E.A."/>
            <person name="Lucas S."/>
            <person name="Salamov A.A."/>
            <person name="Bradshaw R.E."/>
            <person name="Ciuffetti L."/>
            <person name="Hamelin R.C."/>
            <person name="Kema G.H.J."/>
            <person name="Lawrence C."/>
            <person name="Scott J.A."/>
            <person name="Spatafora J.W."/>
            <person name="Turgeon B.G."/>
            <person name="de Wit P.J.G.M."/>
            <person name="Zhong S."/>
            <person name="Goodwin S.B."/>
            <person name="Grigoriev I.V."/>
        </authorList>
    </citation>
    <scope>NUCLEOTIDE SEQUENCE [LARGE SCALE GENOMIC DNA]</scope>
    <source>
        <strain evidence="1 2">CIRAD86</strain>
    </source>
</reference>
<dbReference type="Proteomes" id="UP000016932">
    <property type="component" value="Unassembled WGS sequence"/>
</dbReference>